<keyword evidence="5 7" id="KW-0067">ATP-binding</keyword>
<proteinExistence type="inferred from homology"/>
<keyword evidence="9" id="KW-0479">Metal-binding</keyword>
<keyword evidence="9" id="KW-0460">Magnesium</keyword>
<comment type="caution">
    <text evidence="11">The sequence shown here is derived from an EMBL/GenBank/DDBJ whole genome shotgun (WGS) entry which is preliminary data.</text>
</comment>
<feature type="active site" description="Proton acceptor" evidence="8">
    <location>
        <position position="182"/>
    </location>
</feature>
<dbReference type="InterPro" id="IPR011009">
    <property type="entry name" value="Kinase-like_dom_sf"/>
</dbReference>
<dbReference type="AlphaFoldDB" id="A0A561BZQ8"/>
<evidence type="ECO:0000256" key="2">
    <source>
        <dbReference type="ARBA" id="ARBA00022679"/>
    </source>
</evidence>
<dbReference type="GO" id="GO:0016773">
    <property type="term" value="F:phosphotransferase activity, alcohol group as acceptor"/>
    <property type="evidence" value="ECO:0007669"/>
    <property type="project" value="InterPro"/>
</dbReference>
<dbReference type="PANTHER" id="PTHR21310:SF41">
    <property type="entry name" value="3'-PHOSPHOTRANSFERASE, PUTATIVE-RELATED"/>
    <property type="match status" value="1"/>
</dbReference>
<dbReference type="InterPro" id="IPR024165">
    <property type="entry name" value="Kan/Strep_kinase"/>
</dbReference>
<evidence type="ECO:0000256" key="5">
    <source>
        <dbReference type="ARBA" id="ARBA00022840"/>
    </source>
</evidence>
<dbReference type="GO" id="GO:0016301">
    <property type="term" value="F:kinase activity"/>
    <property type="evidence" value="ECO:0007669"/>
    <property type="project" value="UniProtKB-KW"/>
</dbReference>
<evidence type="ECO:0000259" key="10">
    <source>
        <dbReference type="Pfam" id="PF01636"/>
    </source>
</evidence>
<keyword evidence="12" id="KW-1185">Reference proteome</keyword>
<gene>
    <name evidence="11" type="ORF">FB561_5537</name>
</gene>
<dbReference type="Gene3D" id="3.30.200.20">
    <property type="entry name" value="Phosphorylase Kinase, domain 1"/>
    <property type="match status" value="1"/>
</dbReference>
<dbReference type="Pfam" id="PF01636">
    <property type="entry name" value="APH"/>
    <property type="match status" value="1"/>
</dbReference>
<dbReference type="EMBL" id="VIVK01000001">
    <property type="protein sequence ID" value="TWD84350.1"/>
    <property type="molecule type" value="Genomic_DNA"/>
</dbReference>
<dbReference type="Proteomes" id="UP000318380">
    <property type="component" value="Unassembled WGS sequence"/>
</dbReference>
<evidence type="ECO:0000256" key="7">
    <source>
        <dbReference type="PIRNR" id="PIRNR000706"/>
    </source>
</evidence>
<evidence type="ECO:0000256" key="6">
    <source>
        <dbReference type="ARBA" id="ARBA00023251"/>
    </source>
</evidence>
<dbReference type="RefSeq" id="WP_420371348.1">
    <property type="nucleotide sequence ID" value="NZ_VIVK01000001.1"/>
</dbReference>
<dbReference type="PIRSF" id="PIRSF000706">
    <property type="entry name" value="Kanamycin_kin"/>
    <property type="match status" value="1"/>
</dbReference>
<evidence type="ECO:0000256" key="1">
    <source>
        <dbReference type="ARBA" id="ARBA00006219"/>
    </source>
</evidence>
<organism evidence="11 12">
    <name type="scientific">Kribbella amoyensis</name>
    <dbReference type="NCBI Taxonomy" id="996641"/>
    <lineage>
        <taxon>Bacteria</taxon>
        <taxon>Bacillati</taxon>
        <taxon>Actinomycetota</taxon>
        <taxon>Actinomycetes</taxon>
        <taxon>Propionibacteriales</taxon>
        <taxon>Kribbellaceae</taxon>
        <taxon>Kribbella</taxon>
    </lineage>
</organism>
<evidence type="ECO:0000256" key="4">
    <source>
        <dbReference type="ARBA" id="ARBA00022777"/>
    </source>
</evidence>
<evidence type="ECO:0000313" key="12">
    <source>
        <dbReference type="Proteomes" id="UP000318380"/>
    </source>
</evidence>
<name>A0A561BZQ8_9ACTN</name>
<feature type="binding site" evidence="9">
    <location>
        <position position="202"/>
    </location>
    <ligand>
        <name>Mg(2+)</name>
        <dbReference type="ChEBI" id="CHEBI:18420"/>
    </ligand>
</feature>
<dbReference type="Gene3D" id="3.90.1200.10">
    <property type="match status" value="1"/>
</dbReference>
<dbReference type="GO" id="GO:0005524">
    <property type="term" value="F:ATP binding"/>
    <property type="evidence" value="ECO:0007669"/>
    <property type="project" value="UniProtKB-KW"/>
</dbReference>
<dbReference type="SUPFAM" id="SSF56112">
    <property type="entry name" value="Protein kinase-like (PK-like)"/>
    <property type="match status" value="1"/>
</dbReference>
<dbReference type="CDD" id="cd05150">
    <property type="entry name" value="APH"/>
    <property type="match status" value="1"/>
</dbReference>
<keyword evidence="2 7" id="KW-0808">Transferase</keyword>
<dbReference type="InterPro" id="IPR002575">
    <property type="entry name" value="Aminoglycoside_PTrfase"/>
</dbReference>
<evidence type="ECO:0000256" key="3">
    <source>
        <dbReference type="ARBA" id="ARBA00022741"/>
    </source>
</evidence>
<feature type="binding site" evidence="9">
    <location>
        <position position="187"/>
    </location>
    <ligand>
        <name>Mg(2+)</name>
        <dbReference type="ChEBI" id="CHEBI:18420"/>
    </ligand>
</feature>
<dbReference type="NCBIfam" id="NF033068">
    <property type="entry name" value="APH_3p"/>
    <property type="match status" value="1"/>
</dbReference>
<reference evidence="11 12" key="1">
    <citation type="submission" date="2019-06" db="EMBL/GenBank/DDBJ databases">
        <title>Sequencing the genomes of 1000 actinobacteria strains.</title>
        <authorList>
            <person name="Klenk H.-P."/>
        </authorList>
    </citation>
    <scope>NUCLEOTIDE SEQUENCE [LARGE SCALE GENOMIC DNA]</scope>
    <source>
        <strain evidence="11 12">DSM 24683</strain>
    </source>
</reference>
<dbReference type="InterPro" id="IPR051678">
    <property type="entry name" value="AGP_Transferase"/>
</dbReference>
<keyword evidence="6 7" id="KW-0046">Antibiotic resistance</keyword>
<protein>
    <submittedName>
        <fullName evidence="11">Streptomycin 3'-kinase</fullName>
    </submittedName>
</protein>
<keyword evidence="4 7" id="KW-0418">Kinase</keyword>
<evidence type="ECO:0000256" key="8">
    <source>
        <dbReference type="PIRSR" id="PIRSR000706-1"/>
    </source>
</evidence>
<feature type="domain" description="Aminoglycoside phosphotransferase" evidence="10">
    <location>
        <begin position="15"/>
        <end position="250"/>
    </location>
</feature>
<keyword evidence="3 7" id="KW-0547">Nucleotide-binding</keyword>
<dbReference type="GO" id="GO:0046677">
    <property type="term" value="P:response to antibiotic"/>
    <property type="evidence" value="ECO:0007669"/>
    <property type="project" value="UniProtKB-KW"/>
</dbReference>
<evidence type="ECO:0000256" key="9">
    <source>
        <dbReference type="PIRSR" id="PIRSR000706-2"/>
    </source>
</evidence>
<evidence type="ECO:0000313" key="11">
    <source>
        <dbReference type="EMBL" id="TWD84350.1"/>
    </source>
</evidence>
<sequence>MGPVTNAGMLPSGEWEPVEIGESDADVYRRADGAEYAKCADLAGVGELRDERDRIVWLAGTGLPGATVADWIETDAGACLVTTAVPGVAAADLPASAYDRATEQLAGVLRALHDLDPADCPFTRPLTDVVRQAEDVVRRGAVNPDFLNDEWRAERPEDLLARIQADLPRMRESADLVVCHGDACLPNLFVDPETLAPTGLIDLGRLGTADRYTDLALVTTQLRDEWNADPAPFLKAYGHPDADPAKLAFYLLLDPLTWG</sequence>
<dbReference type="PANTHER" id="PTHR21310">
    <property type="entry name" value="AMINOGLYCOSIDE PHOSPHOTRANSFERASE-RELATED-RELATED"/>
    <property type="match status" value="1"/>
</dbReference>
<dbReference type="GO" id="GO:0046872">
    <property type="term" value="F:metal ion binding"/>
    <property type="evidence" value="ECO:0007669"/>
    <property type="project" value="UniProtKB-KW"/>
</dbReference>
<comment type="similarity">
    <text evidence="1 7">Belongs to the aminoglycoside phosphotransferase family.</text>
</comment>
<accession>A0A561BZQ8</accession>